<reference evidence="10" key="1">
    <citation type="submission" date="2018-10" db="EMBL/GenBank/DDBJ databases">
        <title>Acidithiobacillus sulfuriphilus sp. nov.: an extremely acidophilic sulfur-oxidizing chemolithotroph isolated from a neutral pH environment.</title>
        <authorList>
            <person name="Falagan C."/>
            <person name="Moya-Beltran A."/>
            <person name="Quatrini R."/>
            <person name="Johnson D.B."/>
        </authorList>
    </citation>
    <scope>NUCLEOTIDE SEQUENCE [LARGE SCALE GENOMIC DNA]</scope>
    <source>
        <strain evidence="10">CJ-2</strain>
    </source>
</reference>
<dbReference type="GO" id="GO:0005829">
    <property type="term" value="C:cytosol"/>
    <property type="evidence" value="ECO:0007669"/>
    <property type="project" value="TreeGrafter"/>
</dbReference>
<protein>
    <recommendedName>
        <fullName evidence="7">Glutamate--tRNA ligase</fullName>
        <ecNumber evidence="7">6.1.1.17</ecNumber>
    </recommendedName>
    <alternativeName>
        <fullName evidence="7">Glutamyl-tRNA synthetase</fullName>
        <shortName evidence="7">GluRS</shortName>
    </alternativeName>
</protein>
<comment type="function">
    <text evidence="7">Catalyzes the attachment of glutamate to tRNA(Glu) in a two-step reaction: glutamate is first activated by ATP to form Glu-AMP and then transferred to the acceptor end of tRNA(Glu).</text>
</comment>
<dbReference type="InterPro" id="IPR020751">
    <property type="entry name" value="aa-tRNA-synth_I_codon-bd_sub2"/>
</dbReference>
<dbReference type="InterPro" id="IPR020058">
    <property type="entry name" value="Glu/Gln-tRNA-synth_Ib_cat-dom"/>
</dbReference>
<organism evidence="10">
    <name type="scientific">Acidithiobacillus sulfuriphilus</name>
    <dbReference type="NCBI Taxonomy" id="1867749"/>
    <lineage>
        <taxon>Bacteria</taxon>
        <taxon>Pseudomonadati</taxon>
        <taxon>Pseudomonadota</taxon>
        <taxon>Acidithiobacillia</taxon>
        <taxon>Acidithiobacillales</taxon>
        <taxon>Acidithiobacillaceae</taxon>
        <taxon>Acidithiobacillus</taxon>
    </lineage>
</organism>
<feature type="domain" description="Glutamyl/glutaminyl-tRNA synthetase class Ib catalytic" evidence="8">
    <location>
        <begin position="11"/>
        <end position="324"/>
    </location>
</feature>
<dbReference type="InterPro" id="IPR045462">
    <property type="entry name" value="aa-tRNA-synth_I_cd-bd"/>
</dbReference>
<evidence type="ECO:0000256" key="6">
    <source>
        <dbReference type="ARBA" id="ARBA00023146"/>
    </source>
</evidence>
<dbReference type="InterPro" id="IPR008925">
    <property type="entry name" value="aa_tRNA-synth_I_cd-bd_sf"/>
</dbReference>
<dbReference type="EMBL" id="RIZI01000132">
    <property type="protein sequence ID" value="RNF67650.1"/>
    <property type="molecule type" value="Genomic_DNA"/>
</dbReference>
<evidence type="ECO:0000256" key="3">
    <source>
        <dbReference type="ARBA" id="ARBA00022741"/>
    </source>
</evidence>
<dbReference type="NCBIfam" id="NF004315">
    <property type="entry name" value="PRK05710.1-4"/>
    <property type="match status" value="1"/>
</dbReference>
<feature type="short sequence motif" description="'HIGH' region" evidence="7">
    <location>
        <begin position="16"/>
        <end position="26"/>
    </location>
</feature>
<dbReference type="SUPFAM" id="SSF52374">
    <property type="entry name" value="Nucleotidylyl transferase"/>
    <property type="match status" value="1"/>
</dbReference>
<dbReference type="GO" id="GO:0000049">
    <property type="term" value="F:tRNA binding"/>
    <property type="evidence" value="ECO:0007669"/>
    <property type="project" value="InterPro"/>
</dbReference>
<dbReference type="CDD" id="cd00808">
    <property type="entry name" value="GluRS_core"/>
    <property type="match status" value="1"/>
</dbReference>
<dbReference type="GO" id="GO:0004818">
    <property type="term" value="F:glutamate-tRNA ligase activity"/>
    <property type="evidence" value="ECO:0007669"/>
    <property type="project" value="UniProtKB-UniRule"/>
</dbReference>
<dbReference type="PANTHER" id="PTHR43311">
    <property type="entry name" value="GLUTAMATE--TRNA LIGASE"/>
    <property type="match status" value="1"/>
</dbReference>
<feature type="binding site" evidence="7">
    <location>
        <position position="140"/>
    </location>
    <ligand>
        <name>Zn(2+)</name>
        <dbReference type="ChEBI" id="CHEBI:29105"/>
    </ligand>
</feature>
<dbReference type="InterPro" id="IPR049940">
    <property type="entry name" value="GluQ/Sye"/>
</dbReference>
<evidence type="ECO:0000256" key="1">
    <source>
        <dbReference type="ARBA" id="ARBA00007894"/>
    </source>
</evidence>
<feature type="binding site" evidence="7">
    <location>
        <position position="260"/>
    </location>
    <ligand>
        <name>ATP</name>
        <dbReference type="ChEBI" id="CHEBI:30616"/>
    </ligand>
</feature>
<dbReference type="Pfam" id="PF00749">
    <property type="entry name" value="tRNA-synt_1c"/>
    <property type="match status" value="1"/>
</dbReference>
<dbReference type="InterPro" id="IPR033910">
    <property type="entry name" value="GluRS_core"/>
</dbReference>
<keyword evidence="4 7" id="KW-0067">ATP-binding</keyword>
<name>A0A3M8RM42_9PROT</name>
<evidence type="ECO:0000256" key="7">
    <source>
        <dbReference type="HAMAP-Rule" id="MF_00022"/>
    </source>
</evidence>
<dbReference type="SUPFAM" id="SSF48163">
    <property type="entry name" value="An anticodon-binding domain of class I aminoacyl-tRNA synthetases"/>
    <property type="match status" value="1"/>
</dbReference>
<feature type="short sequence motif" description="'KMSKS' region" evidence="7">
    <location>
        <begin position="257"/>
        <end position="261"/>
    </location>
</feature>
<feature type="binding site" evidence="7">
    <location>
        <position position="115"/>
    </location>
    <ligand>
        <name>Zn(2+)</name>
        <dbReference type="ChEBI" id="CHEBI:29105"/>
    </ligand>
</feature>
<keyword evidence="5 7" id="KW-0648">Protein biosynthesis</keyword>
<comment type="cofactor">
    <cofactor evidence="7">
        <name>Zn(2+)</name>
        <dbReference type="ChEBI" id="CHEBI:29105"/>
    </cofactor>
    <text evidence="7">Binds 1 zinc ion per subunit.</text>
</comment>
<dbReference type="HAMAP" id="MF_00022">
    <property type="entry name" value="Glu_tRNA_synth_type1"/>
    <property type="match status" value="1"/>
</dbReference>
<keyword evidence="7" id="KW-0862">Zinc</keyword>
<accession>A0A3M8RM42</accession>
<keyword evidence="7" id="KW-0963">Cytoplasm</keyword>
<dbReference type="OrthoDB" id="5288516at2"/>
<dbReference type="GO" id="GO:0005524">
    <property type="term" value="F:ATP binding"/>
    <property type="evidence" value="ECO:0007669"/>
    <property type="project" value="UniProtKB-UniRule"/>
</dbReference>
<comment type="similarity">
    <text evidence="1 7">Belongs to the class-I aminoacyl-tRNA synthetase family. Glutamate--tRNA ligase type 1 subfamily.</text>
</comment>
<dbReference type="AlphaFoldDB" id="A0A3M8RM42"/>
<dbReference type="NCBIfam" id="TIGR00464">
    <property type="entry name" value="gltX_bact"/>
    <property type="match status" value="1"/>
</dbReference>
<sequence length="473" mass="52259">MGQYYSTMNLSSRFAPSPTGYLHLGNARTALFAWLAARGADAAFILRMEDTDTERSRADYAQAIMADLYWLGLDWDEGPDVGGAHGPYRQMERQGIYADLFARLLAQGDAYPCYCRREELEAERQRQRAAGQAPRYGGHCRHLSAEQRAAREAAGQVPTLRFRIPDAGVLRVPDLVWGEREYALTEFGDFVIRRADGSPAFFFANAVDDALMGVGLVLRGEDHLSNTPRQILILRALQLAVPQYGHLPLILGDDGQPLSKRNGAGSLRELREKGFLPEAVCNYLARLGHYYAESALMDMVALARGFATSRISRAPARFDAAQLEHWQQQALQSLPAERLWTWLAPALRTSVPEDRRMAFVQAVRGNVLRPQEGEHWAAVCFGHFHGDAEARSALEETPPEFWAAAAQTLQTVAGDYGSWVKTLQAASGRKGKALFLPLRAALTGRVHGPELAALLPLMGMERALARLAAASPY</sequence>
<dbReference type="InterPro" id="IPR004527">
    <property type="entry name" value="Glu-tRNA-ligase_bac/mito"/>
</dbReference>
<evidence type="ECO:0000256" key="4">
    <source>
        <dbReference type="ARBA" id="ARBA00022840"/>
    </source>
</evidence>
<dbReference type="PRINTS" id="PR00987">
    <property type="entry name" value="TRNASYNTHGLU"/>
</dbReference>
<feature type="binding site" evidence="7">
    <location>
        <position position="142"/>
    </location>
    <ligand>
        <name>Zn(2+)</name>
        <dbReference type="ChEBI" id="CHEBI:29105"/>
    </ligand>
</feature>
<dbReference type="Gene3D" id="1.10.10.350">
    <property type="match status" value="1"/>
</dbReference>
<evidence type="ECO:0000256" key="5">
    <source>
        <dbReference type="ARBA" id="ARBA00022917"/>
    </source>
</evidence>
<feature type="domain" description="Aminoacyl-tRNA synthetase class I anticodon-binding" evidence="9">
    <location>
        <begin position="415"/>
        <end position="470"/>
    </location>
</feature>
<evidence type="ECO:0000256" key="2">
    <source>
        <dbReference type="ARBA" id="ARBA00022598"/>
    </source>
</evidence>
<dbReference type="Pfam" id="PF19269">
    <property type="entry name" value="Anticodon_2"/>
    <property type="match status" value="1"/>
</dbReference>
<dbReference type="InterPro" id="IPR000924">
    <property type="entry name" value="Glu/Gln-tRNA-synth"/>
</dbReference>
<comment type="subunit">
    <text evidence="7">Monomer.</text>
</comment>
<comment type="caution">
    <text evidence="10">The sequence shown here is derived from an EMBL/GenBank/DDBJ whole genome shotgun (WGS) entry which is preliminary data.</text>
</comment>
<gene>
    <name evidence="7" type="primary">gltX</name>
    <name evidence="10" type="ORF">EC580_03990</name>
</gene>
<dbReference type="GO" id="GO:0006424">
    <property type="term" value="P:glutamyl-tRNA aminoacylation"/>
    <property type="evidence" value="ECO:0007669"/>
    <property type="project" value="UniProtKB-UniRule"/>
</dbReference>
<dbReference type="Gene3D" id="3.40.50.620">
    <property type="entry name" value="HUPs"/>
    <property type="match status" value="1"/>
</dbReference>
<keyword evidence="3 7" id="KW-0547">Nucleotide-binding</keyword>
<dbReference type="EC" id="6.1.1.17" evidence="7"/>
<keyword evidence="7" id="KW-0479">Metal-binding</keyword>
<proteinExistence type="inferred from homology"/>
<dbReference type="PROSITE" id="PS00178">
    <property type="entry name" value="AA_TRNA_LIGASE_I"/>
    <property type="match status" value="1"/>
</dbReference>
<dbReference type="InterPro" id="IPR001412">
    <property type="entry name" value="aa-tRNA-synth_I_CS"/>
</dbReference>
<dbReference type="PANTHER" id="PTHR43311:SF2">
    <property type="entry name" value="GLUTAMATE--TRNA LIGASE, MITOCHONDRIAL-RELATED"/>
    <property type="match status" value="1"/>
</dbReference>
<evidence type="ECO:0000259" key="9">
    <source>
        <dbReference type="Pfam" id="PF19269"/>
    </source>
</evidence>
<keyword evidence="6 7" id="KW-0030">Aminoacyl-tRNA synthetase</keyword>
<comment type="subcellular location">
    <subcellularLocation>
        <location evidence="7">Cytoplasm</location>
    </subcellularLocation>
</comment>
<evidence type="ECO:0000259" key="8">
    <source>
        <dbReference type="Pfam" id="PF00749"/>
    </source>
</evidence>
<keyword evidence="2 7" id="KW-0436">Ligase</keyword>
<dbReference type="GO" id="GO:0008270">
    <property type="term" value="F:zinc ion binding"/>
    <property type="evidence" value="ECO:0007669"/>
    <property type="project" value="UniProtKB-UniRule"/>
</dbReference>
<comment type="catalytic activity">
    <reaction evidence="7">
        <text>tRNA(Glu) + L-glutamate + ATP = L-glutamyl-tRNA(Glu) + AMP + diphosphate</text>
        <dbReference type="Rhea" id="RHEA:23540"/>
        <dbReference type="Rhea" id="RHEA-COMP:9663"/>
        <dbReference type="Rhea" id="RHEA-COMP:9680"/>
        <dbReference type="ChEBI" id="CHEBI:29985"/>
        <dbReference type="ChEBI" id="CHEBI:30616"/>
        <dbReference type="ChEBI" id="CHEBI:33019"/>
        <dbReference type="ChEBI" id="CHEBI:78442"/>
        <dbReference type="ChEBI" id="CHEBI:78520"/>
        <dbReference type="ChEBI" id="CHEBI:456215"/>
        <dbReference type="EC" id="6.1.1.17"/>
    </reaction>
</comment>
<evidence type="ECO:0000313" key="10">
    <source>
        <dbReference type="EMBL" id="RNF67650.1"/>
    </source>
</evidence>
<dbReference type="InterPro" id="IPR014729">
    <property type="entry name" value="Rossmann-like_a/b/a_fold"/>
</dbReference>
<feature type="binding site" evidence="7">
    <location>
        <position position="113"/>
    </location>
    <ligand>
        <name>Zn(2+)</name>
        <dbReference type="ChEBI" id="CHEBI:29105"/>
    </ligand>
</feature>